<evidence type="ECO:0000313" key="2">
    <source>
        <dbReference type="EMBL" id="GAQ24955.1"/>
    </source>
</evidence>
<dbReference type="OrthoDB" id="9805989at2"/>
<keyword evidence="1" id="KW-1133">Transmembrane helix</keyword>
<keyword evidence="1" id="KW-0812">Transmembrane</keyword>
<evidence type="ECO:0000313" key="3">
    <source>
        <dbReference type="Proteomes" id="UP000062160"/>
    </source>
</evidence>
<dbReference type="EMBL" id="DF977000">
    <property type="protein sequence ID" value="GAQ24955.1"/>
    <property type="molecule type" value="Genomic_DNA"/>
</dbReference>
<gene>
    <name evidence="2" type="ORF">TSYNT_6340</name>
</gene>
<name>A0A0U9HFP4_9FIRM</name>
<evidence type="ECO:0000256" key="1">
    <source>
        <dbReference type="SAM" id="Phobius"/>
    </source>
</evidence>
<keyword evidence="1" id="KW-0472">Membrane</keyword>
<dbReference type="InterPro" id="IPR011435">
    <property type="entry name" value="UmpAB"/>
</dbReference>
<reference evidence="2" key="1">
    <citation type="journal article" date="2016" name="Genome Announc.">
        <title>Draft Genome Sequence of the Syntrophic Lactate-Degrading Bacterium Tepidanaerobacter syntrophicus JLT.</title>
        <authorList>
            <person name="Matsuura N."/>
            <person name="Ohashi A."/>
            <person name="Tourlousse D.M."/>
            <person name="Sekiguchi Y."/>
        </authorList>
    </citation>
    <scope>NUCLEOTIDE SEQUENCE [LARGE SCALE GENOMIC DNA]</scope>
    <source>
        <strain evidence="2">JL</strain>
    </source>
</reference>
<feature type="transmembrane region" description="Helical" evidence="1">
    <location>
        <begin position="82"/>
        <end position="100"/>
    </location>
</feature>
<feature type="transmembrane region" description="Helical" evidence="1">
    <location>
        <begin position="39"/>
        <end position="62"/>
    </location>
</feature>
<feature type="transmembrane region" description="Helical" evidence="1">
    <location>
        <begin position="145"/>
        <end position="165"/>
    </location>
</feature>
<dbReference type="Proteomes" id="UP000062160">
    <property type="component" value="Unassembled WGS sequence"/>
</dbReference>
<evidence type="ECO:0008006" key="4">
    <source>
        <dbReference type="Google" id="ProtNLM"/>
    </source>
</evidence>
<sequence length="233" mass="24793">MTVFDILKAFWETAKNVLPIVLFLCVFKVIILRKPLEEINTLIIGTLLSIIGLHLFLKGISLSLIPLGDSVGENLVVLNNKYLIAIFAFVVGYFATMVEPGLKALAMEVEEISTGAIPMNVLIKAVGIGFGVGMSLGIVKILNNIPTKTILFPVLLTAMVLGYFAPREFVDIAIDSASATTGPVNIPLNMAIALGLSKILETSDPLLNGFGIIGLTSMGAVISVLVLGVLTRI</sequence>
<accession>A0A0U9HFP4</accession>
<organism evidence="2">
    <name type="scientific">Tepidanaerobacter syntrophicus</name>
    <dbReference type="NCBI Taxonomy" id="224999"/>
    <lineage>
        <taxon>Bacteria</taxon>
        <taxon>Bacillati</taxon>
        <taxon>Bacillota</taxon>
        <taxon>Clostridia</taxon>
        <taxon>Thermosediminibacterales</taxon>
        <taxon>Tepidanaerobacteraceae</taxon>
        <taxon>Tepidanaerobacter</taxon>
    </lineage>
</organism>
<dbReference type="AlphaFoldDB" id="A0A0U9HFP4"/>
<dbReference type="STRING" id="224999.GCA_001485475_00964"/>
<keyword evidence="3" id="KW-1185">Reference proteome</keyword>
<dbReference type="RefSeq" id="WP_059032255.1">
    <property type="nucleotide sequence ID" value="NZ_BSDN01000008.1"/>
</dbReference>
<feature type="transmembrane region" description="Helical" evidence="1">
    <location>
        <begin position="16"/>
        <end position="32"/>
    </location>
</feature>
<feature type="transmembrane region" description="Helical" evidence="1">
    <location>
        <begin position="206"/>
        <end position="230"/>
    </location>
</feature>
<proteinExistence type="predicted"/>
<dbReference type="Pfam" id="PF07556">
    <property type="entry name" value="DUF1538"/>
    <property type="match status" value="1"/>
</dbReference>
<feature type="transmembrane region" description="Helical" evidence="1">
    <location>
        <begin position="177"/>
        <end position="200"/>
    </location>
</feature>
<protein>
    <recommendedName>
        <fullName evidence="4">DUF1538 domain-containing protein</fullName>
    </recommendedName>
</protein>
<feature type="transmembrane region" description="Helical" evidence="1">
    <location>
        <begin position="121"/>
        <end position="139"/>
    </location>
</feature>